<comment type="caution">
    <text evidence="1">The sequence shown here is derived from an EMBL/GenBank/DDBJ whole genome shotgun (WGS) entry which is preliminary data.</text>
</comment>
<proteinExistence type="predicted"/>
<gene>
    <name evidence="1" type="ORF">PIB30_052983</name>
</gene>
<dbReference type="Proteomes" id="UP001341840">
    <property type="component" value="Unassembled WGS sequence"/>
</dbReference>
<sequence>MPAPDVLLPFLEEAGFGHAIQLWDFVFDARSFLHLWSAGGQRPIRFTCRGVSAPSPCRMWRTTWVSVLMGIRRLGISRRAGCCGGELG</sequence>
<protein>
    <submittedName>
        <fullName evidence="1">Uncharacterized protein</fullName>
    </submittedName>
</protein>
<organism evidence="1 2">
    <name type="scientific">Stylosanthes scabra</name>
    <dbReference type="NCBI Taxonomy" id="79078"/>
    <lineage>
        <taxon>Eukaryota</taxon>
        <taxon>Viridiplantae</taxon>
        <taxon>Streptophyta</taxon>
        <taxon>Embryophyta</taxon>
        <taxon>Tracheophyta</taxon>
        <taxon>Spermatophyta</taxon>
        <taxon>Magnoliopsida</taxon>
        <taxon>eudicotyledons</taxon>
        <taxon>Gunneridae</taxon>
        <taxon>Pentapetalae</taxon>
        <taxon>rosids</taxon>
        <taxon>fabids</taxon>
        <taxon>Fabales</taxon>
        <taxon>Fabaceae</taxon>
        <taxon>Papilionoideae</taxon>
        <taxon>50 kb inversion clade</taxon>
        <taxon>dalbergioids sensu lato</taxon>
        <taxon>Dalbergieae</taxon>
        <taxon>Pterocarpus clade</taxon>
        <taxon>Stylosanthes</taxon>
    </lineage>
</organism>
<dbReference type="EMBL" id="JASCZI010121218">
    <property type="protein sequence ID" value="MED6160613.1"/>
    <property type="molecule type" value="Genomic_DNA"/>
</dbReference>
<evidence type="ECO:0000313" key="1">
    <source>
        <dbReference type="EMBL" id="MED6160613.1"/>
    </source>
</evidence>
<reference evidence="1 2" key="1">
    <citation type="journal article" date="2023" name="Plants (Basel)">
        <title>Bridging the Gap: Combining Genomics and Transcriptomics Approaches to Understand Stylosanthes scabra, an Orphan Legume from the Brazilian Caatinga.</title>
        <authorList>
            <person name="Ferreira-Neto J.R.C."/>
            <person name="da Silva M.D."/>
            <person name="Binneck E."/>
            <person name="de Melo N.F."/>
            <person name="da Silva R.H."/>
            <person name="de Melo A.L.T.M."/>
            <person name="Pandolfi V."/>
            <person name="Bustamante F.O."/>
            <person name="Brasileiro-Vidal A.C."/>
            <person name="Benko-Iseppon A.M."/>
        </authorList>
    </citation>
    <scope>NUCLEOTIDE SEQUENCE [LARGE SCALE GENOMIC DNA]</scope>
    <source>
        <tissue evidence="1">Leaves</tissue>
    </source>
</reference>
<accession>A0ABU6UKM8</accession>
<keyword evidence="2" id="KW-1185">Reference proteome</keyword>
<name>A0ABU6UKM8_9FABA</name>
<evidence type="ECO:0000313" key="2">
    <source>
        <dbReference type="Proteomes" id="UP001341840"/>
    </source>
</evidence>